<keyword evidence="1" id="KW-0808">Transferase</keyword>
<organism evidence="4 5">
    <name type="scientific">Pseudonocardia xinjiangensis</name>
    <dbReference type="NCBI Taxonomy" id="75289"/>
    <lineage>
        <taxon>Bacteria</taxon>
        <taxon>Bacillati</taxon>
        <taxon>Actinomycetota</taxon>
        <taxon>Actinomycetes</taxon>
        <taxon>Pseudonocardiales</taxon>
        <taxon>Pseudonocardiaceae</taxon>
        <taxon>Pseudonocardia</taxon>
    </lineage>
</organism>
<evidence type="ECO:0000256" key="2">
    <source>
        <dbReference type="ARBA" id="ARBA00023315"/>
    </source>
</evidence>
<proteinExistence type="predicted"/>
<keyword evidence="2" id="KW-0012">Acyltransferase</keyword>
<feature type="domain" description="N-acetyltransferase" evidence="3">
    <location>
        <begin position="2"/>
        <end position="163"/>
    </location>
</feature>
<keyword evidence="5" id="KW-1185">Reference proteome</keyword>
<protein>
    <submittedName>
        <fullName evidence="4">GNAT family N-acetyltransferase</fullName>
    </submittedName>
</protein>
<sequence>MIGVRRLGPDQWEQLRELRLAALAEAPYAFASTLDRERDTPPEEWRERLRRIAWFVAYSDDEPAGLAAGTTWPDEVPDRRHLISMWVRPSHRGLGVAARLVDAVRDWAVDAGARELELWVADGNEAAARVYARAGFVPTGVRQPLPSNPEIGEENWILALTGTAPLDHAAPPAEKMPG</sequence>
<dbReference type="InterPro" id="IPR050832">
    <property type="entry name" value="Bact_Acetyltransf"/>
</dbReference>
<name>A0ABX1RQS7_9PSEU</name>
<comment type="caution">
    <text evidence="4">The sequence shown here is derived from an EMBL/GenBank/DDBJ whole genome shotgun (WGS) entry which is preliminary data.</text>
</comment>
<dbReference type="PROSITE" id="PS51186">
    <property type="entry name" value="GNAT"/>
    <property type="match status" value="1"/>
</dbReference>
<dbReference type="Pfam" id="PF00583">
    <property type="entry name" value="Acetyltransf_1"/>
    <property type="match status" value="1"/>
</dbReference>
<dbReference type="EMBL" id="JAAXKY010000166">
    <property type="protein sequence ID" value="NMH81715.1"/>
    <property type="molecule type" value="Genomic_DNA"/>
</dbReference>
<reference evidence="4 5" key="1">
    <citation type="submission" date="2020-04" db="EMBL/GenBank/DDBJ databases">
        <authorList>
            <person name="Klaysubun C."/>
            <person name="Duangmal K."/>
            <person name="Lipun K."/>
        </authorList>
    </citation>
    <scope>NUCLEOTIDE SEQUENCE [LARGE SCALE GENOMIC DNA]</scope>
    <source>
        <strain evidence="4 5">JCM 11839</strain>
    </source>
</reference>
<dbReference type="InterPro" id="IPR000182">
    <property type="entry name" value="GNAT_dom"/>
</dbReference>
<dbReference type="Proteomes" id="UP001296706">
    <property type="component" value="Unassembled WGS sequence"/>
</dbReference>
<dbReference type="InterPro" id="IPR016181">
    <property type="entry name" value="Acyl_CoA_acyltransferase"/>
</dbReference>
<dbReference type="RefSeq" id="WP_169399750.1">
    <property type="nucleotide sequence ID" value="NZ_BAAAJH010000002.1"/>
</dbReference>
<gene>
    <name evidence="4" type="ORF">HF577_32080</name>
</gene>
<dbReference type="SUPFAM" id="SSF55729">
    <property type="entry name" value="Acyl-CoA N-acyltransferases (Nat)"/>
    <property type="match status" value="1"/>
</dbReference>
<dbReference type="PANTHER" id="PTHR43877:SF2">
    <property type="entry name" value="AMINOALKYLPHOSPHONATE N-ACETYLTRANSFERASE-RELATED"/>
    <property type="match status" value="1"/>
</dbReference>
<evidence type="ECO:0000313" key="4">
    <source>
        <dbReference type="EMBL" id="NMH81715.1"/>
    </source>
</evidence>
<accession>A0ABX1RQS7</accession>
<dbReference type="CDD" id="cd04301">
    <property type="entry name" value="NAT_SF"/>
    <property type="match status" value="1"/>
</dbReference>
<evidence type="ECO:0000259" key="3">
    <source>
        <dbReference type="PROSITE" id="PS51186"/>
    </source>
</evidence>
<evidence type="ECO:0000313" key="5">
    <source>
        <dbReference type="Proteomes" id="UP001296706"/>
    </source>
</evidence>
<dbReference type="Gene3D" id="3.40.630.30">
    <property type="match status" value="1"/>
</dbReference>
<dbReference type="PANTHER" id="PTHR43877">
    <property type="entry name" value="AMINOALKYLPHOSPHONATE N-ACETYLTRANSFERASE-RELATED-RELATED"/>
    <property type="match status" value="1"/>
</dbReference>
<evidence type="ECO:0000256" key="1">
    <source>
        <dbReference type="ARBA" id="ARBA00022679"/>
    </source>
</evidence>